<dbReference type="EMBL" id="WNKQ01000006">
    <property type="protein sequence ID" value="KAF5850866.1"/>
    <property type="molecule type" value="Genomic_DNA"/>
</dbReference>
<protein>
    <submittedName>
        <fullName evidence="2">Uncharacterized protein</fullName>
    </submittedName>
</protein>
<accession>A0A8H5ZKJ0</accession>
<comment type="caution">
    <text evidence="2">The sequence shown here is derived from an EMBL/GenBank/DDBJ whole genome shotgun (WGS) entry which is preliminary data.</text>
</comment>
<dbReference type="Proteomes" id="UP000624244">
    <property type="component" value="Unassembled WGS sequence"/>
</dbReference>
<sequence>MGWLPDTLAPKPDAEDHVGATLEIVPCWAKPYRIGAKSTCPRCMVANQGSRYCGNTPKHPGPGEKKQVLSPVSGMAQTGVDVELPPDTWERDWGKRRLGARIQKTRYGRGMCRARRKPLYASLSSKPKGQKQSRQLKPISQMEPTDAMESPSADKDMFALCSLAS</sequence>
<name>A0A8H5ZKJ0_COCSA</name>
<organism evidence="2 3">
    <name type="scientific">Cochliobolus sativus</name>
    <name type="common">Common root rot and spot blotch fungus</name>
    <name type="synonym">Bipolaris sorokiniana</name>
    <dbReference type="NCBI Taxonomy" id="45130"/>
    <lineage>
        <taxon>Eukaryota</taxon>
        <taxon>Fungi</taxon>
        <taxon>Dikarya</taxon>
        <taxon>Ascomycota</taxon>
        <taxon>Pezizomycotina</taxon>
        <taxon>Dothideomycetes</taxon>
        <taxon>Pleosporomycetidae</taxon>
        <taxon>Pleosporales</taxon>
        <taxon>Pleosporineae</taxon>
        <taxon>Pleosporaceae</taxon>
        <taxon>Bipolaris</taxon>
    </lineage>
</organism>
<reference evidence="2" key="1">
    <citation type="submission" date="2019-11" db="EMBL/GenBank/DDBJ databases">
        <title>Bipolaris sorokiniana Genome sequencing.</title>
        <authorList>
            <person name="Wang H."/>
        </authorList>
    </citation>
    <scope>NUCLEOTIDE SEQUENCE</scope>
</reference>
<evidence type="ECO:0000256" key="1">
    <source>
        <dbReference type="SAM" id="MobiDB-lite"/>
    </source>
</evidence>
<feature type="region of interest" description="Disordered" evidence="1">
    <location>
        <begin position="118"/>
        <end position="155"/>
    </location>
</feature>
<gene>
    <name evidence="2" type="ORF">GGP41_010514</name>
</gene>
<feature type="region of interest" description="Disordered" evidence="1">
    <location>
        <begin position="55"/>
        <end position="82"/>
    </location>
</feature>
<feature type="compositionally biased region" description="Polar residues" evidence="1">
    <location>
        <begin position="122"/>
        <end position="135"/>
    </location>
</feature>
<evidence type="ECO:0000313" key="3">
    <source>
        <dbReference type="Proteomes" id="UP000624244"/>
    </source>
</evidence>
<proteinExistence type="predicted"/>
<dbReference type="AlphaFoldDB" id="A0A8H5ZKJ0"/>
<evidence type="ECO:0000313" key="2">
    <source>
        <dbReference type="EMBL" id="KAF5850866.1"/>
    </source>
</evidence>